<keyword evidence="3" id="KW-1185">Reference proteome</keyword>
<dbReference type="AlphaFoldDB" id="A0A1Q3DFP9"/>
<dbReference type="OrthoDB" id="1436797at2759"/>
<dbReference type="EMBL" id="BDDD01007300">
    <property type="protein sequence ID" value="GAV91320.1"/>
    <property type="molecule type" value="Genomic_DNA"/>
</dbReference>
<reference evidence="3" key="1">
    <citation type="submission" date="2016-04" db="EMBL/GenBank/DDBJ databases">
        <title>Cephalotus genome sequencing.</title>
        <authorList>
            <person name="Fukushima K."/>
            <person name="Hasebe M."/>
            <person name="Fang X."/>
        </authorList>
    </citation>
    <scope>NUCLEOTIDE SEQUENCE [LARGE SCALE GENOMIC DNA]</scope>
    <source>
        <strain evidence="3">cv. St1</strain>
    </source>
</reference>
<dbReference type="Proteomes" id="UP000187406">
    <property type="component" value="Unassembled WGS sequence"/>
</dbReference>
<feature type="compositionally biased region" description="Basic and acidic residues" evidence="1">
    <location>
        <begin position="97"/>
        <end position="108"/>
    </location>
</feature>
<protein>
    <submittedName>
        <fullName evidence="2">Uncharacterized protein</fullName>
    </submittedName>
</protein>
<accession>A0A1Q3DFP9</accession>
<dbReference type="InParanoid" id="A0A1Q3DFP9"/>
<evidence type="ECO:0000313" key="2">
    <source>
        <dbReference type="EMBL" id="GAV91320.1"/>
    </source>
</evidence>
<organism evidence="2 3">
    <name type="scientific">Cephalotus follicularis</name>
    <name type="common">Albany pitcher plant</name>
    <dbReference type="NCBI Taxonomy" id="3775"/>
    <lineage>
        <taxon>Eukaryota</taxon>
        <taxon>Viridiplantae</taxon>
        <taxon>Streptophyta</taxon>
        <taxon>Embryophyta</taxon>
        <taxon>Tracheophyta</taxon>
        <taxon>Spermatophyta</taxon>
        <taxon>Magnoliopsida</taxon>
        <taxon>eudicotyledons</taxon>
        <taxon>Gunneridae</taxon>
        <taxon>Pentapetalae</taxon>
        <taxon>rosids</taxon>
        <taxon>fabids</taxon>
        <taxon>Oxalidales</taxon>
        <taxon>Cephalotaceae</taxon>
        <taxon>Cephalotus</taxon>
    </lineage>
</organism>
<evidence type="ECO:0000313" key="3">
    <source>
        <dbReference type="Proteomes" id="UP000187406"/>
    </source>
</evidence>
<proteinExistence type="predicted"/>
<comment type="caution">
    <text evidence="2">The sequence shown here is derived from an EMBL/GenBank/DDBJ whole genome shotgun (WGS) entry which is preliminary data.</text>
</comment>
<name>A0A1Q3DFP9_CEPFO</name>
<evidence type="ECO:0000256" key="1">
    <source>
        <dbReference type="SAM" id="MobiDB-lite"/>
    </source>
</evidence>
<gene>
    <name evidence="2" type="ORF">CFOL_v3_34716</name>
</gene>
<feature type="region of interest" description="Disordered" evidence="1">
    <location>
        <begin position="90"/>
        <end position="128"/>
    </location>
</feature>
<sequence>MWHLVSGKPLNLPHLVMKNILRASTKVDGVLAYGMVITKIISHFGIVLENEVPFRIDVGDIYNASSLKRMGWKKVYTISNGFEWIPKEGGRRRRRVEAKGAEEQKEAQPLRQAPTPQMQLGQSSSSSASLSLETFMFEM</sequence>